<dbReference type="EMBL" id="FMZM01000006">
    <property type="protein sequence ID" value="SDD16436.1"/>
    <property type="molecule type" value="Genomic_DNA"/>
</dbReference>
<accession>A0A1G6SJX0</accession>
<dbReference type="NCBIfam" id="TIGR00229">
    <property type="entry name" value="sensory_box"/>
    <property type="match status" value="1"/>
</dbReference>
<dbReference type="InterPro" id="IPR013767">
    <property type="entry name" value="PAS_fold"/>
</dbReference>
<dbReference type="SUPFAM" id="SSF55785">
    <property type="entry name" value="PYP-like sensor domain (PAS domain)"/>
    <property type="match status" value="1"/>
</dbReference>
<dbReference type="STRING" id="1045774.SAMN05421872_106160"/>
<dbReference type="Pfam" id="PF00989">
    <property type="entry name" value="PAS"/>
    <property type="match status" value="1"/>
</dbReference>
<dbReference type="RefSeq" id="WP_090856615.1">
    <property type="nucleotide sequence ID" value="NZ_FMZM01000006.1"/>
</dbReference>
<evidence type="ECO:0000313" key="2">
    <source>
        <dbReference type="Proteomes" id="UP000199034"/>
    </source>
</evidence>
<organism evidence="1 2">
    <name type="scientific">Nocardioides lianchengensis</name>
    <dbReference type="NCBI Taxonomy" id="1045774"/>
    <lineage>
        <taxon>Bacteria</taxon>
        <taxon>Bacillati</taxon>
        <taxon>Actinomycetota</taxon>
        <taxon>Actinomycetes</taxon>
        <taxon>Propionibacteriales</taxon>
        <taxon>Nocardioidaceae</taxon>
        <taxon>Nocardioides</taxon>
    </lineage>
</organism>
<dbReference type="AlphaFoldDB" id="A0A1G6SJX0"/>
<proteinExistence type="predicted"/>
<dbReference type="Proteomes" id="UP000199034">
    <property type="component" value="Unassembled WGS sequence"/>
</dbReference>
<dbReference type="CDD" id="cd00130">
    <property type="entry name" value="PAS"/>
    <property type="match status" value="1"/>
</dbReference>
<name>A0A1G6SJX0_9ACTN</name>
<dbReference type="OrthoDB" id="266313at2"/>
<gene>
    <name evidence="1" type="ORF">SAMN05421872_106160</name>
</gene>
<reference evidence="1 2" key="1">
    <citation type="submission" date="2016-10" db="EMBL/GenBank/DDBJ databases">
        <authorList>
            <person name="de Groot N.N."/>
        </authorList>
    </citation>
    <scope>NUCLEOTIDE SEQUENCE [LARGE SCALE GENOMIC DNA]</scope>
    <source>
        <strain evidence="1 2">CGMCC 4.6858</strain>
    </source>
</reference>
<dbReference type="GO" id="GO:0006355">
    <property type="term" value="P:regulation of DNA-templated transcription"/>
    <property type="evidence" value="ECO:0007669"/>
    <property type="project" value="InterPro"/>
</dbReference>
<protein>
    <submittedName>
        <fullName evidence="1">PAS domain S-box-containing protein</fullName>
    </submittedName>
</protein>
<dbReference type="PROSITE" id="PS50112">
    <property type="entry name" value="PAS"/>
    <property type="match status" value="1"/>
</dbReference>
<evidence type="ECO:0000313" key="1">
    <source>
        <dbReference type="EMBL" id="SDD16436.1"/>
    </source>
</evidence>
<keyword evidence="2" id="KW-1185">Reference proteome</keyword>
<dbReference type="InterPro" id="IPR035965">
    <property type="entry name" value="PAS-like_dom_sf"/>
</dbReference>
<dbReference type="InterPro" id="IPR000014">
    <property type="entry name" value="PAS"/>
</dbReference>
<sequence length="179" mass="19922">MPTTLRPTGVERTFGADEVIVTKTDLQGRITYANDVFCRVSAYPESEMLGSPHNMIRHPEMPRGVFRLLWQTLAEGREIFAYVVNLAGDGAHYWVLAHVTPSLDAAGRVVGYHSNRRLPDPQAIRAVQPVYQRMLLEERRFTKAPEAAAAGLALLESHLAELGTSYDELVWSLTSRCAA</sequence>
<dbReference type="Gene3D" id="3.30.450.20">
    <property type="entry name" value="PAS domain"/>
    <property type="match status" value="1"/>
</dbReference>